<keyword evidence="2" id="KW-1185">Reference proteome</keyword>
<evidence type="ECO:0000313" key="2">
    <source>
        <dbReference type="Proteomes" id="UP000027821"/>
    </source>
</evidence>
<dbReference type="RefSeq" id="WP_035076088.1">
    <property type="nucleotide sequence ID" value="NZ_JMIH01000023.1"/>
</dbReference>
<dbReference type="EMBL" id="JMIH01000023">
    <property type="protein sequence ID" value="KEO72950.1"/>
    <property type="molecule type" value="Genomic_DNA"/>
</dbReference>
<comment type="caution">
    <text evidence="1">The sequence shown here is derived from an EMBL/GenBank/DDBJ whole genome shotgun (WGS) entry which is preliminary data.</text>
</comment>
<dbReference type="OrthoDB" id="1121201at2"/>
<dbReference type="AlphaFoldDB" id="A0A074KXK6"/>
<dbReference type="eggNOG" id="ENOG50340SZ">
    <property type="taxonomic scope" value="Bacteria"/>
</dbReference>
<evidence type="ECO:0000313" key="1">
    <source>
        <dbReference type="EMBL" id="KEO72950.1"/>
    </source>
</evidence>
<gene>
    <name evidence="1" type="ORF">EL17_15125</name>
</gene>
<protein>
    <recommendedName>
        <fullName evidence="3">Outer membrane protein beta-barrel domain-containing protein</fullName>
    </recommendedName>
</protein>
<name>A0A074KXK6_9BACT</name>
<proteinExistence type="predicted"/>
<dbReference type="Proteomes" id="UP000027821">
    <property type="component" value="Unassembled WGS sequence"/>
</dbReference>
<organism evidence="1 2">
    <name type="scientific">Anditalea andensis</name>
    <dbReference type="NCBI Taxonomy" id="1048983"/>
    <lineage>
        <taxon>Bacteria</taxon>
        <taxon>Pseudomonadati</taxon>
        <taxon>Bacteroidota</taxon>
        <taxon>Cytophagia</taxon>
        <taxon>Cytophagales</taxon>
        <taxon>Cytophagaceae</taxon>
        <taxon>Anditalea</taxon>
    </lineage>
</organism>
<accession>A0A074KXK6</accession>
<sequence length="211" mass="23575">MKKILLFSLILLTYLEVYSQDTIKLKRGYIGISLGPTIYTGTVTGPAIIVPIPYGSPHNYVIPETPTIKPGNVGLNISIIDGGYNIWRKWGIALKWQGGAYMDELDGEVLISNFGMIMLGPMYSIQFQKDLILDLKLRTGRMYSGYSYETDNSKGEGSSYSMGIEGGATLRYQFANKWASINNIEYQNQSAYFPNDRISRINVSSGIAFMF</sequence>
<reference evidence="1 2" key="1">
    <citation type="submission" date="2014-04" db="EMBL/GenBank/DDBJ databases">
        <title>Characterization and application of a salt tolerant electro-active bacterium.</title>
        <authorList>
            <person name="Yang L."/>
            <person name="Wei S."/>
            <person name="Tay Q.X.M."/>
        </authorList>
    </citation>
    <scope>NUCLEOTIDE SEQUENCE [LARGE SCALE GENOMIC DNA]</scope>
    <source>
        <strain evidence="1 2">LY1</strain>
    </source>
</reference>
<evidence type="ECO:0008006" key="3">
    <source>
        <dbReference type="Google" id="ProtNLM"/>
    </source>
</evidence>